<keyword evidence="7" id="KW-1185">Reference proteome</keyword>
<evidence type="ECO:0000256" key="4">
    <source>
        <dbReference type="ARBA" id="ARBA00023163"/>
    </source>
</evidence>
<dbReference type="FunFam" id="1.10.10.10:FF:000001">
    <property type="entry name" value="LysR family transcriptional regulator"/>
    <property type="match status" value="1"/>
</dbReference>
<dbReference type="InterPro" id="IPR036390">
    <property type="entry name" value="WH_DNA-bd_sf"/>
</dbReference>
<comment type="caution">
    <text evidence="6">The sequence shown here is derived from an EMBL/GenBank/DDBJ whole genome shotgun (WGS) entry which is preliminary data.</text>
</comment>
<feature type="domain" description="HTH lysR-type" evidence="5">
    <location>
        <begin position="1"/>
        <end position="58"/>
    </location>
</feature>
<protein>
    <recommendedName>
        <fullName evidence="5">HTH lysR-type domain-containing protein</fullName>
    </recommendedName>
</protein>
<dbReference type="STRING" id="1184151.AW736_09170"/>
<gene>
    <name evidence="6" type="ORF">AW736_09170</name>
</gene>
<evidence type="ECO:0000313" key="6">
    <source>
        <dbReference type="EMBL" id="OAM88942.1"/>
    </source>
</evidence>
<evidence type="ECO:0000256" key="2">
    <source>
        <dbReference type="ARBA" id="ARBA00023015"/>
    </source>
</evidence>
<sequence length="297" mass="33030">MELRHLRYFVAVAKEENVSRAALKLHVSQPALSRQIRDLEDEIGFLLLERSAKSVRLTEAGRTFLVESQAVLRRADEAVKAARAVASGQREELNVGYAPMPTVRFLPPALRAFRKQFAGVRVKLYDLSPEEMLTGLHEGRLQLAFLVRPTRAMLRGLHFEEFGLDHMRLAVGKSHPLAKLRSVSAKQLKNQLLVAYSRKEYPEYHAYLEVLFGGDKARPPIVEEHDDGVGLVTALETVSSVAILPQSLQFTTGARIKLIPIVLSPSPLVVGVAWVPSRITPAAERFLQVTRDSAKGS</sequence>
<name>A0A178IG00_9BACT</name>
<dbReference type="PANTHER" id="PTHR30346">
    <property type="entry name" value="TRANSCRIPTIONAL DUAL REGULATOR HCAR-RELATED"/>
    <property type="match status" value="1"/>
</dbReference>
<evidence type="ECO:0000256" key="3">
    <source>
        <dbReference type="ARBA" id="ARBA00023125"/>
    </source>
</evidence>
<evidence type="ECO:0000256" key="1">
    <source>
        <dbReference type="ARBA" id="ARBA00009437"/>
    </source>
</evidence>
<proteinExistence type="inferred from homology"/>
<dbReference type="GO" id="GO:0003677">
    <property type="term" value="F:DNA binding"/>
    <property type="evidence" value="ECO:0007669"/>
    <property type="project" value="UniProtKB-KW"/>
</dbReference>
<dbReference type="Pfam" id="PF00126">
    <property type="entry name" value="HTH_1"/>
    <property type="match status" value="1"/>
</dbReference>
<keyword evidence="3" id="KW-0238">DNA-binding</keyword>
<evidence type="ECO:0000313" key="7">
    <source>
        <dbReference type="Proteomes" id="UP000078486"/>
    </source>
</evidence>
<keyword evidence="2" id="KW-0805">Transcription regulation</keyword>
<dbReference type="Pfam" id="PF03466">
    <property type="entry name" value="LysR_substrate"/>
    <property type="match status" value="1"/>
</dbReference>
<dbReference type="EMBL" id="LRRQ01000113">
    <property type="protein sequence ID" value="OAM88942.1"/>
    <property type="molecule type" value="Genomic_DNA"/>
</dbReference>
<dbReference type="GO" id="GO:0003700">
    <property type="term" value="F:DNA-binding transcription factor activity"/>
    <property type="evidence" value="ECO:0007669"/>
    <property type="project" value="InterPro"/>
</dbReference>
<dbReference type="Proteomes" id="UP000078486">
    <property type="component" value="Unassembled WGS sequence"/>
</dbReference>
<accession>A0A178IG00</accession>
<dbReference type="GO" id="GO:0032993">
    <property type="term" value="C:protein-DNA complex"/>
    <property type="evidence" value="ECO:0007669"/>
    <property type="project" value="TreeGrafter"/>
</dbReference>
<dbReference type="PANTHER" id="PTHR30346:SF0">
    <property type="entry name" value="HCA OPERON TRANSCRIPTIONAL ACTIVATOR HCAR"/>
    <property type="match status" value="1"/>
</dbReference>
<dbReference type="InterPro" id="IPR036388">
    <property type="entry name" value="WH-like_DNA-bd_sf"/>
</dbReference>
<dbReference type="PRINTS" id="PR00039">
    <property type="entry name" value="HTHLYSR"/>
</dbReference>
<dbReference type="CDD" id="cd08414">
    <property type="entry name" value="PBP2_LTTR_aromatics_like"/>
    <property type="match status" value="1"/>
</dbReference>
<dbReference type="AlphaFoldDB" id="A0A178IG00"/>
<reference evidence="6 7" key="1">
    <citation type="submission" date="2016-01" db="EMBL/GenBank/DDBJ databases">
        <title>High potential of lignocellulose degradation of a new Verrucomicrobia species.</title>
        <authorList>
            <person name="Wang Y."/>
            <person name="Shi Y."/>
            <person name="Qiu Z."/>
            <person name="Liu S."/>
            <person name="Yang H."/>
        </authorList>
    </citation>
    <scope>NUCLEOTIDE SEQUENCE [LARGE SCALE GENOMIC DNA]</scope>
    <source>
        <strain evidence="6 7">TSB47</strain>
    </source>
</reference>
<organism evidence="6 7">
    <name type="scientific">Termitidicoccus mucosus</name>
    <dbReference type="NCBI Taxonomy" id="1184151"/>
    <lineage>
        <taxon>Bacteria</taxon>
        <taxon>Pseudomonadati</taxon>
        <taxon>Verrucomicrobiota</taxon>
        <taxon>Opitutia</taxon>
        <taxon>Opitutales</taxon>
        <taxon>Opitutaceae</taxon>
        <taxon>Termitidicoccus</taxon>
    </lineage>
</organism>
<dbReference type="SUPFAM" id="SSF53850">
    <property type="entry name" value="Periplasmic binding protein-like II"/>
    <property type="match status" value="1"/>
</dbReference>
<comment type="similarity">
    <text evidence="1">Belongs to the LysR transcriptional regulatory family.</text>
</comment>
<dbReference type="Gene3D" id="3.40.190.10">
    <property type="entry name" value="Periplasmic binding protein-like II"/>
    <property type="match status" value="2"/>
</dbReference>
<dbReference type="Gene3D" id="1.10.10.10">
    <property type="entry name" value="Winged helix-like DNA-binding domain superfamily/Winged helix DNA-binding domain"/>
    <property type="match status" value="1"/>
</dbReference>
<evidence type="ECO:0000259" key="5">
    <source>
        <dbReference type="PROSITE" id="PS50931"/>
    </source>
</evidence>
<keyword evidence="4" id="KW-0804">Transcription</keyword>
<dbReference type="PROSITE" id="PS50931">
    <property type="entry name" value="HTH_LYSR"/>
    <property type="match status" value="1"/>
</dbReference>
<dbReference type="InterPro" id="IPR005119">
    <property type="entry name" value="LysR_subst-bd"/>
</dbReference>
<dbReference type="InterPro" id="IPR000847">
    <property type="entry name" value="LysR_HTH_N"/>
</dbReference>
<dbReference type="SUPFAM" id="SSF46785">
    <property type="entry name" value="Winged helix' DNA-binding domain"/>
    <property type="match status" value="1"/>
</dbReference>